<gene>
    <name evidence="1" type="ORF">TSTA_003220</name>
</gene>
<dbReference type="EMBL" id="EQ962660">
    <property type="protein sequence ID" value="EED12260.1"/>
    <property type="molecule type" value="Genomic_DNA"/>
</dbReference>
<reference evidence="2" key="1">
    <citation type="journal article" date="2015" name="Genome Announc.">
        <title>Genome sequence of the AIDS-associated pathogen Penicillium marneffei (ATCC18224) and its near taxonomic relative Talaromyces stipitatus (ATCC10500).</title>
        <authorList>
            <person name="Nierman W.C."/>
            <person name="Fedorova-Abrams N.D."/>
            <person name="Andrianopoulos A."/>
        </authorList>
    </citation>
    <scope>NUCLEOTIDE SEQUENCE [LARGE SCALE GENOMIC DNA]</scope>
    <source>
        <strain evidence="2">ATCC 10500 / CBS 375.48 / QM 6759 / NRRL 1006</strain>
    </source>
</reference>
<protein>
    <submittedName>
        <fullName evidence="1">Uncharacterized protein</fullName>
    </submittedName>
</protein>
<dbReference type="AlphaFoldDB" id="B8MT57"/>
<proteinExistence type="predicted"/>
<dbReference type="OrthoDB" id="4225570at2759"/>
<dbReference type="InParanoid" id="B8MT57"/>
<dbReference type="eggNOG" id="ENOG502RNWK">
    <property type="taxonomic scope" value="Eukaryota"/>
</dbReference>
<dbReference type="PhylomeDB" id="B8MT57"/>
<evidence type="ECO:0000313" key="2">
    <source>
        <dbReference type="Proteomes" id="UP000001745"/>
    </source>
</evidence>
<dbReference type="GeneID" id="8098018"/>
<dbReference type="VEuPathDB" id="FungiDB:TSTA_003220"/>
<accession>B8MT57</accession>
<organism evidence="1 2">
    <name type="scientific">Talaromyces stipitatus (strain ATCC 10500 / CBS 375.48 / QM 6759 / NRRL 1006)</name>
    <name type="common">Penicillium stipitatum</name>
    <dbReference type="NCBI Taxonomy" id="441959"/>
    <lineage>
        <taxon>Eukaryota</taxon>
        <taxon>Fungi</taxon>
        <taxon>Dikarya</taxon>
        <taxon>Ascomycota</taxon>
        <taxon>Pezizomycotina</taxon>
        <taxon>Eurotiomycetes</taxon>
        <taxon>Eurotiomycetidae</taxon>
        <taxon>Eurotiales</taxon>
        <taxon>Trichocomaceae</taxon>
        <taxon>Talaromyces</taxon>
        <taxon>Talaromyces sect. Talaromyces</taxon>
    </lineage>
</organism>
<dbReference type="Proteomes" id="UP000001745">
    <property type="component" value="Unassembled WGS sequence"/>
</dbReference>
<dbReference type="HOGENOM" id="CLU_040686_0_0_1"/>
<name>B8MT57_TALSN</name>
<dbReference type="RefSeq" id="XP_002487914.1">
    <property type="nucleotide sequence ID" value="XM_002487869.1"/>
</dbReference>
<dbReference type="OMA" id="QRRFIPI"/>
<evidence type="ECO:0000313" key="1">
    <source>
        <dbReference type="EMBL" id="EED12260.1"/>
    </source>
</evidence>
<keyword evidence="2" id="KW-1185">Reference proteome</keyword>
<sequence length="356" mass="40074">MPSNTYSERNDAAGSSSKTSLLWAYQLRREHVHLVDRIDDMNNQLLSCSDKSQACGQHLSNLESLVKSLQAENYTLKNEVTLVRTKLTARIEDINQQIASFLGSDNAVKDVTKQLELEFRGMGLQLAELSESVSELRGEITNIAKRKQPERTQHVHVESTQDNTGLAKVESGTEVTVARPKCVVRLFYGKKKPTQLIPEPVASTANLSESMVDLDALSTLTDSIIPDSMPPPNPVPRQYDFIFCQIHQNGRTINDYFAFVSQLRSQLPRRKQEGHIVEAFFDGIAEDSEDGHAFKASLKDYLDKVGWVWSHLELFFKPCALRNKKRALYNTRARLRANALAAKQKAQLEENSDLQG</sequence>